<proteinExistence type="predicted"/>
<evidence type="ECO:0000259" key="2">
    <source>
        <dbReference type="Pfam" id="PF18803"/>
    </source>
</evidence>
<dbReference type="EMBL" id="JAWWNJ010000022">
    <property type="protein sequence ID" value="KAK7033747.1"/>
    <property type="molecule type" value="Genomic_DNA"/>
</dbReference>
<gene>
    <name evidence="3" type="ORF">R3P38DRAFT_2519300</name>
</gene>
<keyword evidence="4" id="KW-1185">Reference proteome</keyword>
<dbReference type="AlphaFoldDB" id="A0AAW0C6D4"/>
<dbReference type="PANTHER" id="PTHR33096:SF1">
    <property type="entry name" value="CXC1-LIKE CYSTEINE CLUSTER ASSOCIATED WITH KDZ TRANSPOSASES DOMAIN-CONTAINING PROTEIN"/>
    <property type="match status" value="1"/>
</dbReference>
<comment type="caution">
    <text evidence="3">The sequence shown here is derived from an EMBL/GenBank/DDBJ whole genome shotgun (WGS) entry which is preliminary data.</text>
</comment>
<evidence type="ECO:0000256" key="1">
    <source>
        <dbReference type="SAM" id="MobiDB-lite"/>
    </source>
</evidence>
<reference evidence="3 4" key="1">
    <citation type="journal article" date="2024" name="J Genomics">
        <title>Draft genome sequencing and assembly of Favolaschia claudopus CIRM-BRFM 2984 isolated from oak limbs.</title>
        <authorList>
            <person name="Navarro D."/>
            <person name="Drula E."/>
            <person name="Chaduli D."/>
            <person name="Cazenave R."/>
            <person name="Ahrendt S."/>
            <person name="Wang J."/>
            <person name="Lipzen A."/>
            <person name="Daum C."/>
            <person name="Barry K."/>
            <person name="Grigoriev I.V."/>
            <person name="Favel A."/>
            <person name="Rosso M.N."/>
            <person name="Martin F."/>
        </authorList>
    </citation>
    <scope>NUCLEOTIDE SEQUENCE [LARGE SCALE GENOMIC DNA]</scope>
    <source>
        <strain evidence="3 4">CIRM-BRFM 2984</strain>
    </source>
</reference>
<accession>A0AAW0C6D4</accession>
<feature type="domain" description="CxC2-like cysteine cluster KDZ transposase-associated" evidence="2">
    <location>
        <begin position="246"/>
        <end position="338"/>
    </location>
</feature>
<evidence type="ECO:0000313" key="4">
    <source>
        <dbReference type="Proteomes" id="UP001362999"/>
    </source>
</evidence>
<dbReference type="Proteomes" id="UP001362999">
    <property type="component" value="Unassembled WGS sequence"/>
</dbReference>
<name>A0AAW0C6D4_9AGAR</name>
<feature type="region of interest" description="Disordered" evidence="1">
    <location>
        <begin position="1"/>
        <end position="32"/>
    </location>
</feature>
<dbReference type="InterPro" id="IPR041457">
    <property type="entry name" value="CxC2_KDZ-assoc"/>
</dbReference>
<dbReference type="InterPro" id="IPR040521">
    <property type="entry name" value="KDZ"/>
</dbReference>
<sequence>MSKRKKIGSLQFTVASDSEDEEEPSIARSQEEGIFHRAIRTDAQGRTVIATSRLTVPASPTKRRPAERDLLIPDDYEFPTPEVAENLDAIPHSAFPFSGEDSFAFDEGHPLDLPRRNERESDNPMAQWVNRRARFLDELLRLEGRGDYRDQTKCVNCDRAAVEAVFRCKDCFTDALSCKECIVFTHKENPFHRIEMWNDDEFFESVTLKSLGLRIQLGHGRNGVCPGTLAKKASEADEAAAALQRGEERIHPKSPRNDFCVVDSNGIHEVKVDFCSCSLAEDHDVQLLRARLYPATTTNPATAATFRVLRDYHLVTLEAKCSALHFYNKLARQTNNSGVFQPRSRYHEFRRMTRQWRNLQMLKRAGRGHAAGGIAGTQAGECALLCPACPQPGKNLPRDGSWRNVPREKHFIYALYLALDANFQMRRNDVSSEAKDPSLGDGIAFFARVEEYMQHLEAHWGLEQEKSTCVAHDAVNEPNRESYGMAASGIGTVDCARHNMKRPKGVGDLQKGEKYINMDFMLWQSLQNYDDIVQLFISYDIVCQWHKNIWLRLLQYKPELRQRGLKRYYVWLIPKFHLPAHIEDCNILFSFNLTPFVGQTDGEAPERGWANINSLAPSTKEMGPGARRDALDDQFNDVNHKKTIGLGKSLLEKIQKAVPNMTSHRLELWEAERGLPADEVDKWRAAMEAWELDAANPNPFKLTEKHEGMQAIRGRLAAAAAEDQDADDVRGDLHAHEMIVMGMNLEEQQRQLAFDATLLKTHATDGQKTGLLERSNKLGRKITQFLKIRESFTPTVASLREADDVARTEADRPQSTPALPVPTIKLWLPSMLAAQPQISVKPSHARCEFELRVGQAHAALEELRRLLLVRTAKYQFKDLHRRGVAANTRAKTTIESLDEQIRRTSAQYRETEWTRTLRVLTPDDVRPRPRATFSDPLHKSKKRRKTGSAVDEDPGVRREQEAAARPASWIWLSQLSEDEQSQGGMTEALRIEWAKTRARAWRWTEEVDLLEEEMRRVLEFLRWKGEWWISLLAQRNFSSADGPAVAEGFLAYARRQSRIQIDLRARFEANWRDVPRFIEMGRENVKDIAEEAGIDDLTSEDEYEDEDGPVPEVPRYGQLVASLVEESLA</sequence>
<dbReference type="Pfam" id="PF18758">
    <property type="entry name" value="KDZ"/>
    <property type="match status" value="1"/>
</dbReference>
<evidence type="ECO:0000313" key="3">
    <source>
        <dbReference type="EMBL" id="KAK7033747.1"/>
    </source>
</evidence>
<protein>
    <submittedName>
        <fullName evidence="3">CxC2 domain-containing protein</fullName>
    </submittedName>
</protein>
<organism evidence="3 4">
    <name type="scientific">Favolaschia claudopus</name>
    <dbReference type="NCBI Taxonomy" id="2862362"/>
    <lineage>
        <taxon>Eukaryota</taxon>
        <taxon>Fungi</taxon>
        <taxon>Dikarya</taxon>
        <taxon>Basidiomycota</taxon>
        <taxon>Agaricomycotina</taxon>
        <taxon>Agaricomycetes</taxon>
        <taxon>Agaricomycetidae</taxon>
        <taxon>Agaricales</taxon>
        <taxon>Marasmiineae</taxon>
        <taxon>Mycenaceae</taxon>
        <taxon>Favolaschia</taxon>
    </lineage>
</organism>
<feature type="region of interest" description="Disordered" evidence="1">
    <location>
        <begin position="924"/>
        <end position="962"/>
    </location>
</feature>
<dbReference type="PANTHER" id="PTHR33096">
    <property type="entry name" value="CXC2 DOMAIN-CONTAINING PROTEIN"/>
    <property type="match status" value="1"/>
</dbReference>
<dbReference type="Pfam" id="PF18803">
    <property type="entry name" value="CxC2"/>
    <property type="match status" value="1"/>
</dbReference>